<keyword evidence="3" id="KW-0946">Virion</keyword>
<dbReference type="InterPro" id="IPR002575">
    <property type="entry name" value="Aminoglycoside_PTrfase"/>
</dbReference>
<evidence type="ECO:0000313" key="4">
    <source>
        <dbReference type="Proteomes" id="UP000830167"/>
    </source>
</evidence>
<proteinExistence type="predicted"/>
<dbReference type="InterPro" id="IPR011009">
    <property type="entry name" value="Kinase-like_dom_sf"/>
</dbReference>
<protein>
    <submittedName>
        <fullName evidence="3">CotS family spore coat protein</fullName>
    </submittedName>
</protein>
<dbReference type="PANTHER" id="PTHR39179:SF1">
    <property type="entry name" value="SPORE COAT PROTEIN I"/>
    <property type="match status" value="1"/>
</dbReference>
<gene>
    <name evidence="3" type="ORF">LSG31_00835</name>
</gene>
<dbReference type="InterPro" id="IPR014255">
    <property type="entry name" value="Spore_coat_CotS"/>
</dbReference>
<dbReference type="Gene3D" id="3.30.200.20">
    <property type="entry name" value="Phosphorylase Kinase, domain 1"/>
    <property type="match status" value="1"/>
</dbReference>
<organism evidence="3 4">
    <name type="scientific">Fodinisporobacter ferrooxydans</name>
    <dbReference type="NCBI Taxonomy" id="2901836"/>
    <lineage>
        <taxon>Bacteria</taxon>
        <taxon>Bacillati</taxon>
        <taxon>Bacillota</taxon>
        <taxon>Bacilli</taxon>
        <taxon>Bacillales</taxon>
        <taxon>Alicyclobacillaceae</taxon>
        <taxon>Fodinisporobacter</taxon>
    </lineage>
</organism>
<keyword evidence="3" id="KW-0167">Capsid protein</keyword>
<keyword evidence="4" id="KW-1185">Reference proteome</keyword>
<evidence type="ECO:0000259" key="2">
    <source>
        <dbReference type="Pfam" id="PF01636"/>
    </source>
</evidence>
<feature type="region of interest" description="Disordered" evidence="1">
    <location>
        <begin position="23"/>
        <end position="102"/>
    </location>
</feature>
<dbReference type="EMBL" id="CP089291">
    <property type="protein sequence ID" value="UOF90863.1"/>
    <property type="molecule type" value="Genomic_DNA"/>
</dbReference>
<name>A0ABY4CKD2_9BACL</name>
<feature type="domain" description="Aminoglycoside phosphotransferase" evidence="2">
    <location>
        <begin position="135"/>
        <end position="354"/>
    </location>
</feature>
<feature type="compositionally biased region" description="Low complexity" evidence="1">
    <location>
        <begin position="64"/>
        <end position="76"/>
    </location>
</feature>
<dbReference type="SUPFAM" id="SSF56112">
    <property type="entry name" value="Protein kinase-like (PK-like)"/>
    <property type="match status" value="1"/>
</dbReference>
<sequence length="439" mass="50222">MFSNMPPWMKEILKEFTKPPTFLHHHTYQKTGSSQPKSDKTGGDGDSYSNDGKKKVNRKHFSDDSSSPTDPPAKGKSASRKSKASTKSNGSGFALGTARSEEKDSLHPDYDMRVLQAYPFAVQNASVHQNIIKIETGKDAFLAFKATQLPAERILFMNRALQYVRHKGFQRFSPMVVTKQGKAFVKDGVQTYYVTRWIDGAPVDFSQLTQLGKTADTLARFHESSIGFELIGRHPKMAFDLYQRYLERSQQMASYVHFLQSKSKQTQTDKLIIKHAANFHQQASYALSLLKQPIVLKHLDREEDTPGLCHLDVVERNVIMHPSKQAYLIDFDHMTYAPRVLDLAHLIRRGMQKTDWSSQVALVSLINYNGIRPLAHPEYLILEALLAFPHRWWRLLQMYADTPSASIQPLLETMLHQETNRQQFLRSFSQQVTRHKTVS</sequence>
<accession>A0ABY4CKD2</accession>
<evidence type="ECO:0000256" key="1">
    <source>
        <dbReference type="SAM" id="MobiDB-lite"/>
    </source>
</evidence>
<reference evidence="3" key="1">
    <citation type="submission" date="2021-12" db="EMBL/GenBank/DDBJ databases">
        <title>Alicyclobacillaceae gen. nov., sp. nov., isolated from chalcocite enrichment system.</title>
        <authorList>
            <person name="Jiang Z."/>
        </authorList>
    </citation>
    <scope>NUCLEOTIDE SEQUENCE</scope>
    <source>
        <strain evidence="3">MYW30-H2</strain>
    </source>
</reference>
<dbReference type="PANTHER" id="PTHR39179">
    <property type="entry name" value="SPORE COAT PROTEIN I"/>
    <property type="match status" value="1"/>
</dbReference>
<dbReference type="InterPro" id="IPR047175">
    <property type="entry name" value="CotS-like"/>
</dbReference>
<dbReference type="Pfam" id="PF01636">
    <property type="entry name" value="APH"/>
    <property type="match status" value="1"/>
</dbReference>
<dbReference type="NCBIfam" id="TIGR02906">
    <property type="entry name" value="spore_CotS"/>
    <property type="match status" value="1"/>
</dbReference>
<dbReference type="RefSeq" id="WP_347437560.1">
    <property type="nucleotide sequence ID" value="NZ_CP089291.1"/>
</dbReference>
<dbReference type="Gene3D" id="3.90.1200.10">
    <property type="match status" value="1"/>
</dbReference>
<evidence type="ECO:0000313" key="3">
    <source>
        <dbReference type="EMBL" id="UOF90863.1"/>
    </source>
</evidence>
<dbReference type="Proteomes" id="UP000830167">
    <property type="component" value="Chromosome"/>
</dbReference>